<comment type="subcellular location">
    <subcellularLocation>
        <location evidence="9">Endomembrane system</location>
        <topology evidence="9">Single-pass type II membrane protein</topology>
    </subcellularLocation>
    <subcellularLocation>
        <location evidence="10">Membrane</location>
        <topology evidence="10">Single-pass type II membrane protein</topology>
    </subcellularLocation>
</comment>
<evidence type="ECO:0000256" key="10">
    <source>
        <dbReference type="RuleBase" id="RU366043"/>
    </source>
</evidence>
<dbReference type="EMBL" id="OX451735">
    <property type="protein sequence ID" value="CAI8591674.1"/>
    <property type="molecule type" value="Genomic_DNA"/>
</dbReference>
<keyword evidence="2 10" id="KW-0489">Methyltransferase</keyword>
<dbReference type="GO" id="GO:0005768">
    <property type="term" value="C:endosome"/>
    <property type="evidence" value="ECO:0007669"/>
    <property type="project" value="TreeGrafter"/>
</dbReference>
<dbReference type="SUPFAM" id="SSF53335">
    <property type="entry name" value="S-adenosyl-L-methionine-dependent methyltransferases"/>
    <property type="match status" value="2"/>
</dbReference>
<proteinExistence type="inferred from homology"/>
<gene>
    <name evidence="11" type="ORF">VFH_I002320</name>
</gene>
<evidence type="ECO:0000256" key="8">
    <source>
        <dbReference type="ARBA" id="ARBA00023180"/>
    </source>
</evidence>
<keyword evidence="7 10" id="KW-0472">Membrane</keyword>
<evidence type="ECO:0000256" key="5">
    <source>
        <dbReference type="ARBA" id="ARBA00022968"/>
    </source>
</evidence>
<keyword evidence="4 10" id="KW-0812">Transmembrane</keyword>
<dbReference type="InterPro" id="IPR004159">
    <property type="entry name" value="Put_SAM_MeTrfase"/>
</dbReference>
<dbReference type="Proteomes" id="UP001157006">
    <property type="component" value="Chromosome 1S"/>
</dbReference>
<evidence type="ECO:0000313" key="12">
    <source>
        <dbReference type="Proteomes" id="UP001157006"/>
    </source>
</evidence>
<dbReference type="EC" id="2.1.1.-" evidence="10"/>
<dbReference type="Pfam" id="PF03141">
    <property type="entry name" value="Methyltransf_29"/>
    <property type="match status" value="1"/>
</dbReference>
<dbReference type="GO" id="GO:0032259">
    <property type="term" value="P:methylation"/>
    <property type="evidence" value="ECO:0007669"/>
    <property type="project" value="UniProtKB-KW"/>
</dbReference>
<dbReference type="FunFam" id="3.40.50.150:FF:000451">
    <property type="entry name" value="Probable methyltransferase PMT19"/>
    <property type="match status" value="1"/>
</dbReference>
<sequence length="575" mass="66230">MSSKYLTILNIIIFITSLFTFLYIITCSFSPSLSSRSLQISQKKSLPKNFHFEFCPTNFTNYCPCEDPKRQKKFPNRQWFRKERHCPKTNERLKCLVPKPKGYQNPFHWPMSKDNAWFSNVPFTKLVEYKKLQNWIRLEGDRFVFPGGGTSFPNGVQGYVDDLKKLLPVSFDSGWIRTVLDVGCGVASFGASLVEYDILTMSIAPSDEHEAQVQFALERGLPAMLGVFSTHRLTFPSNSFDMAHCSRCLVQWTAYDGLHLKEIDRVLKPGGFWVLSGPPINWRVNYKAWKTESTVLEKQQNSLEELAIQMCWQKVAEGGQFAIWQKPINHIKCKQNLNPTKFCNSSNPDDGWYTKMIPCIFPLQEPKNVDKISGGVLEKWPMRLNSLPPRLRNEGLTLERMYSEDNRIWKKRVSNYEVMLKSLSSGGYRNVMDMNGGFGGFAAAMMKYPVWVMNVVPFDAKSDSLGVIYQRGLIGTYMDWCEPFSTYPRTYDLIHASGLFKMYLNKCDITDIVIEMHRIVRPEGSVIIRDNKDVILKVKEITDRMRWEGTILEADGDENGSSHSEMIMVFNNIKY</sequence>
<dbReference type="AlphaFoldDB" id="A0AAV0Z078"/>
<evidence type="ECO:0000256" key="2">
    <source>
        <dbReference type="ARBA" id="ARBA00022603"/>
    </source>
</evidence>
<dbReference type="PANTHER" id="PTHR10108">
    <property type="entry name" value="SAM-DEPENDENT METHYLTRANSFERASE"/>
    <property type="match status" value="1"/>
</dbReference>
<evidence type="ECO:0000256" key="1">
    <source>
        <dbReference type="ARBA" id="ARBA00008361"/>
    </source>
</evidence>
<dbReference type="Gene3D" id="3.40.50.150">
    <property type="entry name" value="Vaccinia Virus protein VP39"/>
    <property type="match status" value="1"/>
</dbReference>
<evidence type="ECO:0000256" key="7">
    <source>
        <dbReference type="ARBA" id="ARBA00023136"/>
    </source>
</evidence>
<keyword evidence="6 10" id="KW-1133">Transmembrane helix</keyword>
<keyword evidence="3 10" id="KW-0808">Transferase</keyword>
<dbReference type="GO" id="GO:0005802">
    <property type="term" value="C:trans-Golgi network"/>
    <property type="evidence" value="ECO:0007669"/>
    <property type="project" value="TreeGrafter"/>
</dbReference>
<keyword evidence="5 10" id="KW-0735">Signal-anchor</keyword>
<evidence type="ECO:0000256" key="9">
    <source>
        <dbReference type="ARBA" id="ARBA00060399"/>
    </source>
</evidence>
<evidence type="ECO:0000256" key="6">
    <source>
        <dbReference type="ARBA" id="ARBA00022989"/>
    </source>
</evidence>
<evidence type="ECO:0000313" key="11">
    <source>
        <dbReference type="EMBL" id="CAI8591674.1"/>
    </source>
</evidence>
<comment type="similarity">
    <text evidence="1 10">Belongs to the methyltransferase superfamily.</text>
</comment>
<reference evidence="11 12" key="1">
    <citation type="submission" date="2023-01" db="EMBL/GenBank/DDBJ databases">
        <authorList>
            <person name="Kreplak J."/>
        </authorList>
    </citation>
    <scope>NUCLEOTIDE SEQUENCE [LARGE SCALE GENOMIC DNA]</scope>
</reference>
<organism evidence="11 12">
    <name type="scientific">Vicia faba</name>
    <name type="common">Broad bean</name>
    <name type="synonym">Faba vulgaris</name>
    <dbReference type="NCBI Taxonomy" id="3906"/>
    <lineage>
        <taxon>Eukaryota</taxon>
        <taxon>Viridiplantae</taxon>
        <taxon>Streptophyta</taxon>
        <taxon>Embryophyta</taxon>
        <taxon>Tracheophyta</taxon>
        <taxon>Spermatophyta</taxon>
        <taxon>Magnoliopsida</taxon>
        <taxon>eudicotyledons</taxon>
        <taxon>Gunneridae</taxon>
        <taxon>Pentapetalae</taxon>
        <taxon>rosids</taxon>
        <taxon>fabids</taxon>
        <taxon>Fabales</taxon>
        <taxon>Fabaceae</taxon>
        <taxon>Papilionoideae</taxon>
        <taxon>50 kb inversion clade</taxon>
        <taxon>NPAAA clade</taxon>
        <taxon>Hologalegina</taxon>
        <taxon>IRL clade</taxon>
        <taxon>Fabeae</taxon>
        <taxon>Vicia</taxon>
    </lineage>
</organism>
<dbReference type="PANTHER" id="PTHR10108:SF968">
    <property type="entry name" value="METHYLTRANSFERASE PMT19-RELATED"/>
    <property type="match status" value="1"/>
</dbReference>
<dbReference type="InterPro" id="IPR029063">
    <property type="entry name" value="SAM-dependent_MTases_sf"/>
</dbReference>
<evidence type="ECO:0000256" key="4">
    <source>
        <dbReference type="ARBA" id="ARBA00022692"/>
    </source>
</evidence>
<dbReference type="GO" id="GO:0016020">
    <property type="term" value="C:membrane"/>
    <property type="evidence" value="ECO:0007669"/>
    <property type="project" value="UniProtKB-SubCell"/>
</dbReference>
<keyword evidence="12" id="KW-1185">Reference proteome</keyword>
<dbReference type="FunFam" id="3.40.50.150:FF:000076">
    <property type="entry name" value="probable methyltransferase PMT21"/>
    <property type="match status" value="1"/>
</dbReference>
<evidence type="ECO:0000256" key="3">
    <source>
        <dbReference type="ARBA" id="ARBA00022679"/>
    </source>
</evidence>
<dbReference type="GO" id="GO:0008168">
    <property type="term" value="F:methyltransferase activity"/>
    <property type="evidence" value="ECO:0007669"/>
    <property type="project" value="UniProtKB-UniRule"/>
</dbReference>
<protein>
    <recommendedName>
        <fullName evidence="10">Methyltransferase</fullName>
        <ecNumber evidence="10">2.1.1.-</ecNumber>
    </recommendedName>
</protein>
<feature type="transmembrane region" description="Helical" evidence="10">
    <location>
        <begin position="7"/>
        <end position="26"/>
    </location>
</feature>
<accession>A0AAV0Z078</accession>
<keyword evidence="8 10" id="KW-0325">Glycoprotein</keyword>
<name>A0AAV0Z078_VICFA</name>